<dbReference type="Proteomes" id="UP000053477">
    <property type="component" value="Unassembled WGS sequence"/>
</dbReference>
<keyword evidence="2" id="KW-1185">Reference proteome</keyword>
<proteinExistence type="predicted"/>
<dbReference type="OrthoDB" id="3363652at2759"/>
<sequence>FASDRIQTILTKVSIGDDLTVDQRDRVTSLIKEFADVFALNLAEVQYVDWHKHHLEVDPKVQLPRHRVHQQPVTGAQREWFFGILDEMEAASIIQKV</sequence>
<evidence type="ECO:0000313" key="1">
    <source>
        <dbReference type="EMBL" id="KLO07692.1"/>
    </source>
</evidence>
<evidence type="ECO:0000313" key="2">
    <source>
        <dbReference type="Proteomes" id="UP000053477"/>
    </source>
</evidence>
<protein>
    <submittedName>
        <fullName evidence="1">Uncharacterized protein</fullName>
    </submittedName>
</protein>
<organism evidence="1 2">
    <name type="scientific">Schizopora paradoxa</name>
    <dbReference type="NCBI Taxonomy" id="27342"/>
    <lineage>
        <taxon>Eukaryota</taxon>
        <taxon>Fungi</taxon>
        <taxon>Dikarya</taxon>
        <taxon>Basidiomycota</taxon>
        <taxon>Agaricomycotina</taxon>
        <taxon>Agaricomycetes</taxon>
        <taxon>Hymenochaetales</taxon>
        <taxon>Schizoporaceae</taxon>
        <taxon>Schizopora</taxon>
    </lineage>
</organism>
<dbReference type="AlphaFoldDB" id="A0A0H2R8K9"/>
<dbReference type="InParanoid" id="A0A0H2R8K9"/>
<feature type="non-terminal residue" evidence="1">
    <location>
        <position position="1"/>
    </location>
</feature>
<accession>A0A0H2R8K9</accession>
<reference evidence="1 2" key="1">
    <citation type="submission" date="2015-04" db="EMBL/GenBank/DDBJ databases">
        <title>Complete genome sequence of Schizopora paradoxa KUC8140, a cosmopolitan wood degrader in East Asia.</title>
        <authorList>
            <consortium name="DOE Joint Genome Institute"/>
            <person name="Min B."/>
            <person name="Park H."/>
            <person name="Jang Y."/>
            <person name="Kim J.-J."/>
            <person name="Kim K.H."/>
            <person name="Pangilinan J."/>
            <person name="Lipzen A."/>
            <person name="Riley R."/>
            <person name="Grigoriev I.V."/>
            <person name="Spatafora J.W."/>
            <person name="Choi I.-G."/>
        </authorList>
    </citation>
    <scope>NUCLEOTIDE SEQUENCE [LARGE SCALE GENOMIC DNA]</scope>
    <source>
        <strain evidence="1 2">KUC8140</strain>
    </source>
</reference>
<feature type="non-terminal residue" evidence="1">
    <location>
        <position position="97"/>
    </location>
</feature>
<name>A0A0H2R8K9_9AGAM</name>
<gene>
    <name evidence="1" type="ORF">SCHPADRAFT_804382</name>
</gene>
<dbReference type="EMBL" id="KQ086125">
    <property type="protein sequence ID" value="KLO07692.1"/>
    <property type="molecule type" value="Genomic_DNA"/>
</dbReference>